<dbReference type="EMBL" id="JABEYC010000287">
    <property type="protein sequence ID" value="KAF4979578.1"/>
    <property type="molecule type" value="Genomic_DNA"/>
</dbReference>
<dbReference type="Gene3D" id="3.10.180.10">
    <property type="entry name" value="2,3-Dihydroxybiphenyl 1,2-Dioxygenase, domain 1"/>
    <property type="match status" value="1"/>
</dbReference>
<evidence type="ECO:0000313" key="2">
    <source>
        <dbReference type="EMBL" id="KAF4979578.1"/>
    </source>
</evidence>
<reference evidence="2" key="1">
    <citation type="journal article" date="2020" name="BMC Genomics">
        <title>Correction to: Identification and distribution of gene clusters required for synthesis of sphingolipid metabolism inhibitors in diverse species of the filamentous fungus Fusarium.</title>
        <authorList>
            <person name="Kim H.S."/>
            <person name="Lohmar J.M."/>
            <person name="Busman M."/>
            <person name="Brown D.W."/>
            <person name="Naumann T.A."/>
            <person name="Divon H.H."/>
            <person name="Lysoe E."/>
            <person name="Uhlig S."/>
            <person name="Proctor R.H."/>
        </authorList>
    </citation>
    <scope>NUCLEOTIDE SEQUENCE</scope>
    <source>
        <strain evidence="2">NRRL 22465</strain>
    </source>
</reference>
<sequence length="311" mass="34253">MDSTDQVPALSLLSSAMDIDVTRRTPSPVPSLGHDSLNTPTTEMTAPPSFSYKLALPTTVKGNEDRVDVLDSSRDLTPPSEPSGTIGSNWLQTFGGVERLHSAGAIKQGQHMPAAPIQRPQSSVASGTLPTTPLQTPQLSFPRGTPDFLLIYCFDIERAADFYCRCFGWKFYGDMNARECDDPNKRQWGSSFFDEQPMNFFNSSANRNQFVMNGALIQMRITGDVEDRLEQKRQLAMAGAATPTCHIRVPDLGMAEDLIERNRGEVKHLRYGVRRCIMDIGEFIDSEGNLVGLISLHPENATGVRPSVGMV</sequence>
<dbReference type="InterPro" id="IPR029068">
    <property type="entry name" value="Glyas_Bleomycin-R_OHBP_Dase"/>
</dbReference>
<dbReference type="SUPFAM" id="SSF54593">
    <property type="entry name" value="Glyoxalase/Bleomycin resistance protein/Dihydroxybiphenyl dioxygenase"/>
    <property type="match status" value="1"/>
</dbReference>
<feature type="compositionally biased region" description="Low complexity" evidence="1">
    <location>
        <begin position="128"/>
        <end position="138"/>
    </location>
</feature>
<protein>
    <submittedName>
        <fullName evidence="2">Uncharacterized protein</fullName>
    </submittedName>
</protein>
<dbReference type="Proteomes" id="UP000635477">
    <property type="component" value="Unassembled WGS sequence"/>
</dbReference>
<keyword evidence="3" id="KW-1185">Reference proteome</keyword>
<dbReference type="OrthoDB" id="4978182at2759"/>
<evidence type="ECO:0000256" key="1">
    <source>
        <dbReference type="SAM" id="MobiDB-lite"/>
    </source>
</evidence>
<evidence type="ECO:0000313" key="3">
    <source>
        <dbReference type="Proteomes" id="UP000635477"/>
    </source>
</evidence>
<feature type="region of interest" description="Disordered" evidence="1">
    <location>
        <begin position="113"/>
        <end position="138"/>
    </location>
</feature>
<organism evidence="2 3">
    <name type="scientific">Fusarium zealandicum</name>
    <dbReference type="NCBI Taxonomy" id="1053134"/>
    <lineage>
        <taxon>Eukaryota</taxon>
        <taxon>Fungi</taxon>
        <taxon>Dikarya</taxon>
        <taxon>Ascomycota</taxon>
        <taxon>Pezizomycotina</taxon>
        <taxon>Sordariomycetes</taxon>
        <taxon>Hypocreomycetidae</taxon>
        <taxon>Hypocreales</taxon>
        <taxon>Nectriaceae</taxon>
        <taxon>Fusarium</taxon>
        <taxon>Fusarium staphyleae species complex</taxon>
    </lineage>
</organism>
<name>A0A8H4UMM8_9HYPO</name>
<comment type="caution">
    <text evidence="2">The sequence shown here is derived from an EMBL/GenBank/DDBJ whole genome shotgun (WGS) entry which is preliminary data.</text>
</comment>
<dbReference type="AlphaFoldDB" id="A0A8H4UMM8"/>
<reference evidence="2" key="2">
    <citation type="submission" date="2020-05" db="EMBL/GenBank/DDBJ databases">
        <authorList>
            <person name="Kim H.-S."/>
            <person name="Proctor R.H."/>
            <person name="Brown D.W."/>
        </authorList>
    </citation>
    <scope>NUCLEOTIDE SEQUENCE</scope>
    <source>
        <strain evidence="2">NRRL 22465</strain>
    </source>
</reference>
<accession>A0A8H4UMM8</accession>
<gene>
    <name evidence="2" type="ORF">FZEAL_4248</name>
</gene>
<feature type="region of interest" description="Disordered" evidence="1">
    <location>
        <begin position="21"/>
        <end position="49"/>
    </location>
</feature>
<proteinExistence type="predicted"/>